<feature type="compositionally biased region" description="Gly residues" evidence="2">
    <location>
        <begin position="50"/>
        <end position="61"/>
    </location>
</feature>
<name>A0ABC8W3S6_9POAL</name>
<dbReference type="InterPro" id="IPR007608">
    <property type="entry name" value="Senescence_reg_S40"/>
</dbReference>
<evidence type="ECO:0000313" key="4">
    <source>
        <dbReference type="Proteomes" id="UP001497457"/>
    </source>
</evidence>
<evidence type="ECO:0000313" key="3">
    <source>
        <dbReference type="EMBL" id="CAL4902233.1"/>
    </source>
</evidence>
<proteinExistence type="inferred from homology"/>
<dbReference type="PANTHER" id="PTHR33083">
    <property type="entry name" value="EXPRESSED PROTEIN"/>
    <property type="match status" value="1"/>
</dbReference>
<feature type="region of interest" description="Disordered" evidence="2">
    <location>
        <begin position="44"/>
        <end position="81"/>
    </location>
</feature>
<comment type="similarity">
    <text evidence="1">Belongs to the senescence regulator S40 family.</text>
</comment>
<evidence type="ECO:0000256" key="2">
    <source>
        <dbReference type="SAM" id="MobiDB-lite"/>
    </source>
</evidence>
<gene>
    <name evidence="3" type="ORF">URODEC1_LOCUS9830</name>
</gene>
<reference evidence="3" key="1">
    <citation type="submission" date="2024-10" db="EMBL/GenBank/DDBJ databases">
        <authorList>
            <person name="Ryan C."/>
        </authorList>
    </citation>
    <scope>NUCLEOTIDE SEQUENCE [LARGE SCALE GENOMIC DNA]</scope>
</reference>
<dbReference type="AlphaFoldDB" id="A0ABC8W3S6"/>
<dbReference type="Proteomes" id="UP001497457">
    <property type="component" value="Chromosome 11b"/>
</dbReference>
<sequence length="154" mass="15928">MCLAPAAAAAMEVGELQEADVLWPEHDEHCHCHGGSHQQLDEAAGTKLPQGGGVGDAARGGGEARRGAGGSSAPVGIRAGTMRTGPPSWAWSYDSDESAAGEFVPPHVELAARRRCPEGRAAASVCVGQGRTLKGRDLQSVRTAVLRMTGFLET</sequence>
<dbReference type="Pfam" id="PF04520">
    <property type="entry name" value="Senescence_reg"/>
    <property type="match status" value="1"/>
</dbReference>
<dbReference type="GO" id="GO:0010150">
    <property type="term" value="P:leaf senescence"/>
    <property type="evidence" value="ECO:0007669"/>
    <property type="project" value="UniProtKB-ARBA"/>
</dbReference>
<accession>A0ABC8W3S6</accession>
<evidence type="ECO:0000256" key="1">
    <source>
        <dbReference type="ARBA" id="ARBA00034773"/>
    </source>
</evidence>
<protein>
    <submittedName>
        <fullName evidence="3">Uncharacterized protein</fullName>
    </submittedName>
</protein>
<keyword evidence="4" id="KW-1185">Reference proteome</keyword>
<dbReference type="PANTHER" id="PTHR33083:SF81">
    <property type="entry name" value="OS05G0518800 PROTEIN"/>
    <property type="match status" value="1"/>
</dbReference>
<organism evidence="3 4">
    <name type="scientific">Urochloa decumbens</name>
    <dbReference type="NCBI Taxonomy" id="240449"/>
    <lineage>
        <taxon>Eukaryota</taxon>
        <taxon>Viridiplantae</taxon>
        <taxon>Streptophyta</taxon>
        <taxon>Embryophyta</taxon>
        <taxon>Tracheophyta</taxon>
        <taxon>Spermatophyta</taxon>
        <taxon>Magnoliopsida</taxon>
        <taxon>Liliopsida</taxon>
        <taxon>Poales</taxon>
        <taxon>Poaceae</taxon>
        <taxon>PACMAD clade</taxon>
        <taxon>Panicoideae</taxon>
        <taxon>Panicodae</taxon>
        <taxon>Paniceae</taxon>
        <taxon>Melinidinae</taxon>
        <taxon>Urochloa</taxon>
    </lineage>
</organism>
<dbReference type="EMBL" id="OZ075121">
    <property type="protein sequence ID" value="CAL4902233.1"/>
    <property type="molecule type" value="Genomic_DNA"/>
</dbReference>